<dbReference type="InterPro" id="IPR003594">
    <property type="entry name" value="HATPase_dom"/>
</dbReference>
<comment type="catalytic activity">
    <reaction evidence="1">
        <text>ATP + protein L-histidine = ADP + protein N-phospho-L-histidine.</text>
        <dbReference type="EC" id="2.7.13.3"/>
    </reaction>
</comment>
<evidence type="ECO:0000259" key="12">
    <source>
        <dbReference type="PROSITE" id="PS50885"/>
    </source>
</evidence>
<comment type="subcellular location">
    <subcellularLocation>
        <location evidence="2">Membrane</location>
    </subcellularLocation>
</comment>
<dbReference type="Pfam" id="PF02518">
    <property type="entry name" value="HATPase_c"/>
    <property type="match status" value="1"/>
</dbReference>
<dbReference type="SUPFAM" id="SSF47384">
    <property type="entry name" value="Homodimeric domain of signal transducing histidine kinase"/>
    <property type="match status" value="1"/>
</dbReference>
<keyword evidence="5" id="KW-0808">Transferase</keyword>
<evidence type="ECO:0000313" key="13">
    <source>
        <dbReference type="EMBL" id="SIS88667.1"/>
    </source>
</evidence>
<dbReference type="InterPro" id="IPR013727">
    <property type="entry name" value="2CSK_N"/>
</dbReference>
<dbReference type="Proteomes" id="UP000186221">
    <property type="component" value="Unassembled WGS sequence"/>
</dbReference>
<dbReference type="AlphaFoldDB" id="A0A1N7MRB5"/>
<dbReference type="InterPro" id="IPR003661">
    <property type="entry name" value="HisK_dim/P_dom"/>
</dbReference>
<dbReference type="Gene3D" id="1.10.287.130">
    <property type="match status" value="1"/>
</dbReference>
<dbReference type="SMART" id="SM00387">
    <property type="entry name" value="HATPase_c"/>
    <property type="match status" value="1"/>
</dbReference>
<dbReference type="PANTHER" id="PTHR45436:SF1">
    <property type="entry name" value="SENSOR PROTEIN QSEC"/>
    <property type="match status" value="1"/>
</dbReference>
<dbReference type="STRING" id="453582.SAMN05421580_106133"/>
<protein>
    <recommendedName>
        <fullName evidence="3">histidine kinase</fullName>
        <ecNumber evidence="3">2.7.13.3</ecNumber>
    </recommendedName>
</protein>
<dbReference type="Gene3D" id="3.30.565.10">
    <property type="entry name" value="Histidine kinase-like ATPase, C-terminal domain"/>
    <property type="match status" value="1"/>
</dbReference>
<gene>
    <name evidence="13" type="ORF">SAMN05421580_106133</name>
</gene>
<keyword evidence="14" id="KW-1185">Reference proteome</keyword>
<evidence type="ECO:0000256" key="2">
    <source>
        <dbReference type="ARBA" id="ARBA00004370"/>
    </source>
</evidence>
<feature type="transmembrane region" description="Helical" evidence="10">
    <location>
        <begin position="170"/>
        <end position="190"/>
    </location>
</feature>
<evidence type="ECO:0000256" key="1">
    <source>
        <dbReference type="ARBA" id="ARBA00000085"/>
    </source>
</evidence>
<evidence type="ECO:0000256" key="6">
    <source>
        <dbReference type="ARBA" id="ARBA00022692"/>
    </source>
</evidence>
<dbReference type="SMART" id="SM00388">
    <property type="entry name" value="HisKA"/>
    <property type="match status" value="1"/>
</dbReference>
<keyword evidence="10" id="KW-0472">Membrane</keyword>
<feature type="transmembrane region" description="Helical" evidence="10">
    <location>
        <begin position="18"/>
        <end position="41"/>
    </location>
</feature>
<name>A0A1N7MRB5_9RHOB</name>
<dbReference type="InterPro" id="IPR036097">
    <property type="entry name" value="HisK_dim/P_sf"/>
</dbReference>
<dbReference type="Pfam" id="PF00512">
    <property type="entry name" value="HisKA"/>
    <property type="match status" value="1"/>
</dbReference>
<dbReference type="InterPro" id="IPR036890">
    <property type="entry name" value="HATPase_C_sf"/>
</dbReference>
<dbReference type="Pfam" id="PF08521">
    <property type="entry name" value="2CSK_N"/>
    <property type="match status" value="1"/>
</dbReference>
<proteinExistence type="predicted"/>
<dbReference type="InterPro" id="IPR005467">
    <property type="entry name" value="His_kinase_dom"/>
</dbReference>
<dbReference type="InterPro" id="IPR003660">
    <property type="entry name" value="HAMP_dom"/>
</dbReference>
<keyword evidence="9" id="KW-0902">Two-component regulatory system</keyword>
<feature type="domain" description="Histidine kinase" evidence="11">
    <location>
        <begin position="250"/>
        <end position="460"/>
    </location>
</feature>
<dbReference type="GO" id="GO:0005886">
    <property type="term" value="C:plasma membrane"/>
    <property type="evidence" value="ECO:0007669"/>
    <property type="project" value="TreeGrafter"/>
</dbReference>
<dbReference type="PROSITE" id="PS50885">
    <property type="entry name" value="HAMP"/>
    <property type="match status" value="1"/>
</dbReference>
<sequence length="462" mass="48374">MREAGAASSRPLSLTARLVVGLSALLLIGGLILSLAAFAYGRAAARDAFDRLLVGAANDIAASISIVDGVPVVDLPLSAFELLGLAQEDRIAYQVLGPQDTVLTGYDLLPLPPEGQGDVAFYDASFTGDPARYIRVTRRFAERQFSGAVQVIVGQTTHARTELALDITRNALAGLVVGGVAIMTFAVFVVRQALRPLNQLAASLALRDPRDLTPIDAAVPPEVDAMVQAINGFMGRLNGQFRTMKNLISDTAHQLRTPVAALRAQADLAAGEEDAGAQKAIVTRLHSGTVRLSRLLDQMLSRALVIHRGGAARREPIDLRDIALDVFDDADPRHVAPEAEVHLEIGEAPVMVLADGLSLTEAAKNLLGNALAHGTAPITIGADQSLLGARLWVRDVGAGPSPALLAQLGERFATGAAGRVRGSGLGLSIAQAVAEAFDGELQAESGPEGFCIAIVLPPEPEP</sequence>
<keyword evidence="7 13" id="KW-0418">Kinase</keyword>
<dbReference type="PANTHER" id="PTHR45436">
    <property type="entry name" value="SENSOR HISTIDINE KINASE YKOH"/>
    <property type="match status" value="1"/>
</dbReference>
<organism evidence="13 14">
    <name type="scientific">Rhodobacter aestuarii</name>
    <dbReference type="NCBI Taxonomy" id="453582"/>
    <lineage>
        <taxon>Bacteria</taxon>
        <taxon>Pseudomonadati</taxon>
        <taxon>Pseudomonadota</taxon>
        <taxon>Alphaproteobacteria</taxon>
        <taxon>Rhodobacterales</taxon>
        <taxon>Rhodobacter group</taxon>
        <taxon>Rhodobacter</taxon>
    </lineage>
</organism>
<evidence type="ECO:0000256" key="9">
    <source>
        <dbReference type="ARBA" id="ARBA00023012"/>
    </source>
</evidence>
<dbReference type="GO" id="GO:0000155">
    <property type="term" value="F:phosphorelay sensor kinase activity"/>
    <property type="evidence" value="ECO:0007669"/>
    <property type="project" value="InterPro"/>
</dbReference>
<reference evidence="14" key="1">
    <citation type="submission" date="2017-01" db="EMBL/GenBank/DDBJ databases">
        <authorList>
            <person name="Varghese N."/>
            <person name="Submissions S."/>
        </authorList>
    </citation>
    <scope>NUCLEOTIDE SEQUENCE [LARGE SCALE GENOMIC DNA]</scope>
    <source>
        <strain evidence="14">DSM 19945</strain>
    </source>
</reference>
<keyword evidence="8 10" id="KW-1133">Transmembrane helix</keyword>
<keyword evidence="4" id="KW-0597">Phosphoprotein</keyword>
<evidence type="ECO:0000256" key="10">
    <source>
        <dbReference type="SAM" id="Phobius"/>
    </source>
</evidence>
<evidence type="ECO:0000256" key="5">
    <source>
        <dbReference type="ARBA" id="ARBA00022679"/>
    </source>
</evidence>
<dbReference type="InterPro" id="IPR050428">
    <property type="entry name" value="TCS_sensor_his_kinase"/>
</dbReference>
<feature type="domain" description="HAMP" evidence="12">
    <location>
        <begin position="191"/>
        <end position="242"/>
    </location>
</feature>
<keyword evidence="6 10" id="KW-0812">Transmembrane</keyword>
<dbReference type="EC" id="2.7.13.3" evidence="3"/>
<accession>A0A1N7MRB5</accession>
<dbReference type="EMBL" id="FTOG01000006">
    <property type="protein sequence ID" value="SIS88667.1"/>
    <property type="molecule type" value="Genomic_DNA"/>
</dbReference>
<evidence type="ECO:0000256" key="8">
    <source>
        <dbReference type="ARBA" id="ARBA00022989"/>
    </source>
</evidence>
<evidence type="ECO:0000259" key="11">
    <source>
        <dbReference type="PROSITE" id="PS50109"/>
    </source>
</evidence>
<evidence type="ECO:0000256" key="3">
    <source>
        <dbReference type="ARBA" id="ARBA00012438"/>
    </source>
</evidence>
<dbReference type="PROSITE" id="PS50109">
    <property type="entry name" value="HIS_KIN"/>
    <property type="match status" value="1"/>
</dbReference>
<dbReference type="CDD" id="cd00082">
    <property type="entry name" value="HisKA"/>
    <property type="match status" value="1"/>
</dbReference>
<evidence type="ECO:0000313" key="14">
    <source>
        <dbReference type="Proteomes" id="UP000186221"/>
    </source>
</evidence>
<evidence type="ECO:0000256" key="4">
    <source>
        <dbReference type="ARBA" id="ARBA00022553"/>
    </source>
</evidence>
<evidence type="ECO:0000256" key="7">
    <source>
        <dbReference type="ARBA" id="ARBA00022777"/>
    </source>
</evidence>
<dbReference type="SUPFAM" id="SSF55874">
    <property type="entry name" value="ATPase domain of HSP90 chaperone/DNA topoisomerase II/histidine kinase"/>
    <property type="match status" value="1"/>
</dbReference>